<feature type="domain" description="Amine oxidase" evidence="7">
    <location>
        <begin position="38"/>
        <end position="484"/>
    </location>
</feature>
<dbReference type="EMBL" id="CP060718">
    <property type="protein sequence ID" value="QNN68540.1"/>
    <property type="molecule type" value="Genomic_DNA"/>
</dbReference>
<dbReference type="Gene3D" id="3.90.660.10">
    <property type="match status" value="1"/>
</dbReference>
<comment type="pathway">
    <text evidence="1">Plant hormone metabolism; auxin biosynthesis.</text>
</comment>
<keyword evidence="9" id="KW-1185">Reference proteome</keyword>
<evidence type="ECO:0000256" key="2">
    <source>
        <dbReference type="ARBA" id="ARBA00005833"/>
    </source>
</evidence>
<dbReference type="SUPFAM" id="SSF51905">
    <property type="entry name" value="FAD/NAD(P)-binding domain"/>
    <property type="match status" value="1"/>
</dbReference>
<dbReference type="PANTHER" id="PTHR10742">
    <property type="entry name" value="FLAVIN MONOAMINE OXIDASE"/>
    <property type="match status" value="1"/>
</dbReference>
<dbReference type="GO" id="GO:0009063">
    <property type="term" value="P:amino acid catabolic process"/>
    <property type="evidence" value="ECO:0007669"/>
    <property type="project" value="TreeGrafter"/>
</dbReference>
<dbReference type="Gene3D" id="1.20.1440.240">
    <property type="match status" value="1"/>
</dbReference>
<organism evidence="8 9">
    <name type="scientific">Sphingomonas lutea</name>
    <dbReference type="NCBI Taxonomy" id="1045317"/>
    <lineage>
        <taxon>Bacteria</taxon>
        <taxon>Pseudomonadati</taxon>
        <taxon>Pseudomonadota</taxon>
        <taxon>Alphaproteobacteria</taxon>
        <taxon>Sphingomonadales</taxon>
        <taxon>Sphingomonadaceae</taxon>
        <taxon>Sphingomonas</taxon>
    </lineage>
</organism>
<dbReference type="InterPro" id="IPR036188">
    <property type="entry name" value="FAD/NAD-bd_sf"/>
</dbReference>
<keyword evidence="5" id="KW-0073">Auxin biosynthesis</keyword>
<gene>
    <name evidence="8" type="ORF">H9L13_05335</name>
</gene>
<evidence type="ECO:0000256" key="5">
    <source>
        <dbReference type="ARBA" id="ARBA00023070"/>
    </source>
</evidence>
<dbReference type="Pfam" id="PF01593">
    <property type="entry name" value="Amino_oxidase"/>
    <property type="match status" value="1"/>
</dbReference>
<evidence type="ECO:0000256" key="3">
    <source>
        <dbReference type="ARBA" id="ARBA00012535"/>
    </source>
</evidence>
<dbReference type="EC" id="1.13.12.3" evidence="3"/>
<evidence type="ECO:0000256" key="4">
    <source>
        <dbReference type="ARBA" id="ARBA00017871"/>
    </source>
</evidence>
<dbReference type="GO" id="GO:0009851">
    <property type="term" value="P:auxin biosynthetic process"/>
    <property type="evidence" value="ECO:0007669"/>
    <property type="project" value="UniProtKB-KW"/>
</dbReference>
<evidence type="ECO:0000256" key="1">
    <source>
        <dbReference type="ARBA" id="ARBA00004814"/>
    </source>
</evidence>
<name>A0A7G9SL15_9SPHN</name>
<dbReference type="GO" id="GO:0050361">
    <property type="term" value="F:tryptophan 2-monooxygenase activity"/>
    <property type="evidence" value="ECO:0007669"/>
    <property type="project" value="UniProtKB-EC"/>
</dbReference>
<proteinExistence type="inferred from homology"/>
<dbReference type="Gene3D" id="3.50.50.60">
    <property type="entry name" value="FAD/NAD(P)-binding domain"/>
    <property type="match status" value="1"/>
</dbReference>
<evidence type="ECO:0000259" key="7">
    <source>
        <dbReference type="Pfam" id="PF01593"/>
    </source>
</evidence>
<dbReference type="InterPro" id="IPR002937">
    <property type="entry name" value="Amino_oxidase"/>
</dbReference>
<dbReference type="SUPFAM" id="SSF54373">
    <property type="entry name" value="FAD-linked reductases, C-terminal domain"/>
    <property type="match status" value="1"/>
</dbReference>
<dbReference type="InterPro" id="IPR050281">
    <property type="entry name" value="Flavin_monoamine_oxidase"/>
</dbReference>
<dbReference type="AlphaFoldDB" id="A0A7G9SL15"/>
<dbReference type="GO" id="GO:0001716">
    <property type="term" value="F:L-amino-acid oxidase activity"/>
    <property type="evidence" value="ECO:0007669"/>
    <property type="project" value="TreeGrafter"/>
</dbReference>
<evidence type="ECO:0000313" key="9">
    <source>
        <dbReference type="Proteomes" id="UP000515971"/>
    </source>
</evidence>
<comment type="similarity">
    <text evidence="2">Belongs to the tryptophan 2-monooxygenase family.</text>
</comment>
<dbReference type="Proteomes" id="UP000515971">
    <property type="component" value="Chromosome"/>
</dbReference>
<evidence type="ECO:0000256" key="6">
    <source>
        <dbReference type="ARBA" id="ARBA00047321"/>
    </source>
</evidence>
<evidence type="ECO:0000313" key="8">
    <source>
        <dbReference type="EMBL" id="QNN68540.1"/>
    </source>
</evidence>
<dbReference type="PANTHER" id="PTHR10742:SF342">
    <property type="entry name" value="AMINE OXIDASE"/>
    <property type="match status" value="1"/>
</dbReference>
<dbReference type="KEGG" id="slut:H9L13_05335"/>
<reference evidence="8 9" key="1">
    <citation type="submission" date="2020-08" db="EMBL/GenBank/DDBJ databases">
        <title>Genome sequence of Sphingomonas lutea KCTC 23642T.</title>
        <authorList>
            <person name="Hyun D.-W."/>
            <person name="Bae J.-W."/>
        </authorList>
    </citation>
    <scope>NUCLEOTIDE SEQUENCE [LARGE SCALE GENOMIC DNA]</scope>
    <source>
        <strain evidence="8 9">KCTC 23642</strain>
    </source>
</reference>
<accession>A0A7G9SL15</accession>
<comment type="catalytic activity">
    <reaction evidence="6">
        <text>L-tryptophan + O2 = indole-3-acetamide + CO2 + H2O</text>
        <dbReference type="Rhea" id="RHEA:16165"/>
        <dbReference type="ChEBI" id="CHEBI:15377"/>
        <dbReference type="ChEBI" id="CHEBI:15379"/>
        <dbReference type="ChEBI" id="CHEBI:16031"/>
        <dbReference type="ChEBI" id="CHEBI:16526"/>
        <dbReference type="ChEBI" id="CHEBI:57912"/>
        <dbReference type="EC" id="1.13.12.3"/>
    </reaction>
</comment>
<sequence length="498" mass="53776">MAMEALGLAMPTPAGAENFQLPPSSGNGKSVVILGAGISGLIAAYELGRAGYRVTVLEARDRAGGRAWTVRGGDRIVQNGRADQVATFEKGLYFNAGPARIPSTHRVILGYARQFGIALEPFVNVNRSAGWDFGGKVQPERRMVNDIRGHLGELLAKAIDTHALDQQVPKGELELIRQFLGPYAGVGPDGVYVPSGSSGHSVEGGGYTQEPKPLPRLSFKELGPSPAVTLPYLFEHIYDMQSTMLQPVGGMDRIAKAFYERVKPHVRLSSRVTAIRRIGNRVRIEHGPGKQVITADFAIVTLGANLLDRIPNDFSPAKKAAFKGVAYLPSVKVAFEAPRFWERDDFIYGGLAWTDRANENVIYPSDRFGADKGVIVAAYVAGWTNNDNPQKFAAFSDAERLRISRESVEAFHPGRSRLLAKGVAVGWGSIPYSEGVGAIWPGGGARGPHYAELLKPEGPIVFAGEHLSYQGLWQEGAALSAHEAMKIVHAMAKDRATA</sequence>
<protein>
    <recommendedName>
        <fullName evidence="4">Tryptophan 2-monooxygenase</fullName>
        <ecNumber evidence="3">1.13.12.3</ecNumber>
    </recommendedName>
</protein>